<evidence type="ECO:0000256" key="1">
    <source>
        <dbReference type="SAM" id="MobiDB-lite"/>
    </source>
</evidence>
<name>A0ABT2S1V6_9FIRM</name>
<keyword evidence="5" id="KW-1185">Reference proteome</keyword>
<evidence type="ECO:0000256" key="2">
    <source>
        <dbReference type="SAM" id="Phobius"/>
    </source>
</evidence>
<feature type="compositionally biased region" description="Low complexity" evidence="1">
    <location>
        <begin position="310"/>
        <end position="321"/>
    </location>
</feature>
<dbReference type="PROSITE" id="PS51782">
    <property type="entry name" value="LYSM"/>
    <property type="match status" value="1"/>
</dbReference>
<dbReference type="InterPro" id="IPR052196">
    <property type="entry name" value="Bact_Kbp"/>
</dbReference>
<evidence type="ECO:0000313" key="4">
    <source>
        <dbReference type="EMBL" id="MCU6698422.1"/>
    </source>
</evidence>
<dbReference type="SMART" id="SM00257">
    <property type="entry name" value="LysM"/>
    <property type="match status" value="1"/>
</dbReference>
<sequence length="421" mass="47063">MIEFVYRENAKETGPERKIELPKNVRQIGDPEDRRKIYIEDYVITYLRRLAGEETLNSRVAILLGHSERMDGLPYLFIRGAVGLKNLEYTEAGIPFTDETWAEVYGAMKEYFADLDILGWYLSLPGYPMELGSELLKIHVNYFGGVDKVLMVSDSAEVEADFFAYENGRLTRQRGYAIFYERNEAMQRYMIETGDGESIDEKEHFEDRAIKSFRTIVQEKKEQSGQKRVLTFLYMASTFLVMVVLVIGITLINNYEKMEGLETSLRELTNSLEQQDAELQSAYADLGQAEDADVAEGAEKTTSAEDSGETGENGTAEGETTPQESGENQETAEADESTASADTQSQSESSGEPSTQESASAPAASNEAITIPESYTVRKGDTLLKISRQVYGRDDEIDAICSLNGIEDSDRILEGQKLLLP</sequence>
<evidence type="ECO:0000259" key="3">
    <source>
        <dbReference type="PROSITE" id="PS51782"/>
    </source>
</evidence>
<gene>
    <name evidence="4" type="ORF">OCV63_16250</name>
</gene>
<dbReference type="CDD" id="cd00118">
    <property type="entry name" value="LysM"/>
    <property type="match status" value="1"/>
</dbReference>
<keyword evidence="2" id="KW-0472">Membrane</keyword>
<dbReference type="InterPro" id="IPR036779">
    <property type="entry name" value="LysM_dom_sf"/>
</dbReference>
<protein>
    <submittedName>
        <fullName evidence="4">LysM peptidoglycan-binding domain-containing protein</fullName>
    </submittedName>
</protein>
<keyword evidence="2" id="KW-1133">Transmembrane helix</keyword>
<dbReference type="InterPro" id="IPR018392">
    <property type="entry name" value="LysM"/>
</dbReference>
<dbReference type="Gene3D" id="3.10.350.10">
    <property type="entry name" value="LysM domain"/>
    <property type="match status" value="1"/>
</dbReference>
<feature type="transmembrane region" description="Helical" evidence="2">
    <location>
        <begin position="229"/>
        <end position="252"/>
    </location>
</feature>
<dbReference type="Proteomes" id="UP001652461">
    <property type="component" value="Unassembled WGS sequence"/>
</dbReference>
<dbReference type="Pfam" id="PF01476">
    <property type="entry name" value="LysM"/>
    <property type="match status" value="1"/>
</dbReference>
<organism evidence="4 5">
    <name type="scientific">Laedolimicola ammoniilytica</name>
    <dbReference type="NCBI Taxonomy" id="2981771"/>
    <lineage>
        <taxon>Bacteria</taxon>
        <taxon>Bacillati</taxon>
        <taxon>Bacillota</taxon>
        <taxon>Clostridia</taxon>
        <taxon>Lachnospirales</taxon>
        <taxon>Lachnospiraceae</taxon>
        <taxon>Laedolimicola</taxon>
    </lineage>
</organism>
<dbReference type="PANTHER" id="PTHR34700:SF4">
    <property type="entry name" value="PHAGE-LIKE ELEMENT PBSX PROTEIN XKDP"/>
    <property type="match status" value="1"/>
</dbReference>
<dbReference type="EMBL" id="JAOQKC010000032">
    <property type="protein sequence ID" value="MCU6698422.1"/>
    <property type="molecule type" value="Genomic_DNA"/>
</dbReference>
<feature type="region of interest" description="Disordered" evidence="1">
    <location>
        <begin position="290"/>
        <end position="380"/>
    </location>
</feature>
<feature type="domain" description="LysM" evidence="3">
    <location>
        <begin position="373"/>
        <end position="420"/>
    </location>
</feature>
<reference evidence="4 5" key="1">
    <citation type="journal article" date="2021" name="ISME Commun">
        <title>Automated analysis of genomic sequences facilitates high-throughput and comprehensive description of bacteria.</title>
        <authorList>
            <person name="Hitch T.C.A."/>
        </authorList>
    </citation>
    <scope>NUCLEOTIDE SEQUENCE [LARGE SCALE GENOMIC DNA]</scope>
    <source>
        <strain evidence="4 5">Sanger_04</strain>
    </source>
</reference>
<dbReference type="RefSeq" id="WP_158365293.1">
    <property type="nucleotide sequence ID" value="NZ_JAOQKC010000032.1"/>
</dbReference>
<comment type="caution">
    <text evidence="4">The sequence shown here is derived from an EMBL/GenBank/DDBJ whole genome shotgun (WGS) entry which is preliminary data.</text>
</comment>
<proteinExistence type="predicted"/>
<accession>A0ABT2S1V6</accession>
<dbReference type="PANTHER" id="PTHR34700">
    <property type="entry name" value="POTASSIUM BINDING PROTEIN KBP"/>
    <property type="match status" value="1"/>
</dbReference>
<evidence type="ECO:0000313" key="5">
    <source>
        <dbReference type="Proteomes" id="UP001652461"/>
    </source>
</evidence>
<keyword evidence="2" id="KW-0812">Transmembrane</keyword>
<dbReference type="SUPFAM" id="SSF54106">
    <property type="entry name" value="LysM domain"/>
    <property type="match status" value="1"/>
</dbReference>
<feature type="compositionally biased region" description="Polar residues" evidence="1">
    <location>
        <begin position="344"/>
        <end position="357"/>
    </location>
</feature>
<dbReference type="Gene3D" id="3.40.140.10">
    <property type="entry name" value="Cytidine Deaminase, domain 2"/>
    <property type="match status" value="1"/>
</dbReference>